<gene>
    <name evidence="1" type="ORF">KX928_08375</name>
</gene>
<proteinExistence type="predicted"/>
<dbReference type="RefSeq" id="WP_219500953.1">
    <property type="nucleotide sequence ID" value="NZ_JAHXDN010000002.1"/>
</dbReference>
<dbReference type="AlphaFoldDB" id="A0A9X1FU10"/>
<dbReference type="Pfam" id="PF11066">
    <property type="entry name" value="DUF2867"/>
    <property type="match status" value="1"/>
</dbReference>
<protein>
    <submittedName>
        <fullName evidence="1">DUF2867 domain-containing protein</fullName>
    </submittedName>
</protein>
<sequence>MKPRVEKTQLPTDSQLHARVAGGDFLDCYKVTSTMTAPDAAVIIVDFPGWAQGLVALRNILTVPFGLKKDGPAAKEKLGLFPVEMSSPQEVIAGFNDRHLDFRVSVFSAAGEIYLATWVHPHNIGGRLYLATILPFHILIARNALARVATGAAPDQQAPPLPE</sequence>
<evidence type="ECO:0000313" key="1">
    <source>
        <dbReference type="EMBL" id="MBW4707799.1"/>
    </source>
</evidence>
<comment type="caution">
    <text evidence="1">The sequence shown here is derived from an EMBL/GenBank/DDBJ whole genome shotgun (WGS) entry which is preliminary data.</text>
</comment>
<organism evidence="1 2">
    <name type="scientific">Roseobacter insulae</name>
    <dbReference type="NCBI Taxonomy" id="2859783"/>
    <lineage>
        <taxon>Bacteria</taxon>
        <taxon>Pseudomonadati</taxon>
        <taxon>Pseudomonadota</taxon>
        <taxon>Alphaproteobacteria</taxon>
        <taxon>Rhodobacterales</taxon>
        <taxon>Roseobacteraceae</taxon>
        <taxon>Roseobacter</taxon>
    </lineage>
</organism>
<dbReference type="InterPro" id="IPR021295">
    <property type="entry name" value="DUF2867"/>
</dbReference>
<dbReference type="Proteomes" id="UP001138661">
    <property type="component" value="Unassembled WGS sequence"/>
</dbReference>
<name>A0A9X1FU10_9RHOB</name>
<reference evidence="1" key="1">
    <citation type="submission" date="2021-07" db="EMBL/GenBank/DDBJ databases">
        <title>Roseobacter insulae sp. nov., isolated from a tidal flat.</title>
        <authorList>
            <person name="Park S."/>
            <person name="Yoon J.-H."/>
        </authorList>
    </citation>
    <scope>NUCLEOTIDE SEQUENCE</scope>
    <source>
        <strain evidence="1">YSTF-M11</strain>
    </source>
</reference>
<dbReference type="EMBL" id="JAHXDN010000002">
    <property type="protein sequence ID" value="MBW4707799.1"/>
    <property type="molecule type" value="Genomic_DNA"/>
</dbReference>
<accession>A0A9X1FU10</accession>
<keyword evidence="2" id="KW-1185">Reference proteome</keyword>
<evidence type="ECO:0000313" key="2">
    <source>
        <dbReference type="Proteomes" id="UP001138661"/>
    </source>
</evidence>